<feature type="transmembrane region" description="Helical" evidence="1">
    <location>
        <begin position="15"/>
        <end position="36"/>
    </location>
</feature>
<dbReference type="Gene3D" id="1.25.40.10">
    <property type="entry name" value="Tetratricopeptide repeat domain"/>
    <property type="match status" value="1"/>
</dbReference>
<dbReference type="InterPro" id="IPR049039">
    <property type="entry name" value="RMD1-3_a_helical_rpt"/>
</dbReference>
<dbReference type="AlphaFoldDB" id="A0A914VZE6"/>
<dbReference type="PANTHER" id="PTHR16056">
    <property type="entry name" value="REGULATOR OF MICROTUBULE DYNAMICS PROTEIN"/>
    <property type="match status" value="1"/>
</dbReference>
<dbReference type="Pfam" id="PF21033">
    <property type="entry name" value="RMD1-3"/>
    <property type="match status" value="1"/>
</dbReference>
<dbReference type="GO" id="GO:0005739">
    <property type="term" value="C:mitochondrion"/>
    <property type="evidence" value="ECO:0007669"/>
    <property type="project" value="TreeGrafter"/>
</dbReference>
<dbReference type="GO" id="GO:0005876">
    <property type="term" value="C:spindle microtubule"/>
    <property type="evidence" value="ECO:0007669"/>
    <property type="project" value="TreeGrafter"/>
</dbReference>
<evidence type="ECO:0000256" key="1">
    <source>
        <dbReference type="SAM" id="Phobius"/>
    </source>
</evidence>
<keyword evidence="2" id="KW-1185">Reference proteome</keyword>
<proteinExistence type="predicted"/>
<sequence length="155" mass="16964">MPHMFDSLGVTKRQVAVGAAVLGVGCAIGFGTHLTYVDRALEIRPDDNIVLHMRGRWSFSVAQLSWIERKVAATLFASPPNATVEDALADFLEAERVKPGEWIENLVYVAKCYLALNDQTSAMPYLRTALSGLEVTDPGDQAALEEARLLMKSIT</sequence>
<evidence type="ECO:0000313" key="2">
    <source>
        <dbReference type="Proteomes" id="UP000887566"/>
    </source>
</evidence>
<accession>A0A914VZE6</accession>
<name>A0A914VZE6_9BILA</name>
<evidence type="ECO:0000313" key="3">
    <source>
        <dbReference type="WBParaSite" id="PSAMB.scaffold2711size21688.g18996.t1"/>
    </source>
</evidence>
<dbReference type="InterPro" id="IPR011990">
    <property type="entry name" value="TPR-like_helical_dom_sf"/>
</dbReference>
<dbReference type="WBParaSite" id="PSAMB.scaffold2711size21688.g18996.t1">
    <property type="protein sequence ID" value="PSAMB.scaffold2711size21688.g18996.t1"/>
    <property type="gene ID" value="PSAMB.scaffold2711size21688.g18996"/>
</dbReference>
<keyword evidence="1" id="KW-0812">Transmembrane</keyword>
<dbReference type="PANTHER" id="PTHR16056:SF20">
    <property type="entry name" value="C2H2-TYPE DOMAIN-CONTAINING PROTEIN-RELATED"/>
    <property type="match status" value="1"/>
</dbReference>
<dbReference type="GO" id="GO:0097431">
    <property type="term" value="C:mitotic spindle pole"/>
    <property type="evidence" value="ECO:0007669"/>
    <property type="project" value="TreeGrafter"/>
</dbReference>
<protein>
    <submittedName>
        <fullName evidence="3">Tetratricopeptide repeat protein</fullName>
    </submittedName>
</protein>
<dbReference type="SUPFAM" id="SSF48452">
    <property type="entry name" value="TPR-like"/>
    <property type="match status" value="1"/>
</dbReference>
<dbReference type="GO" id="GO:0008017">
    <property type="term" value="F:microtubule binding"/>
    <property type="evidence" value="ECO:0007669"/>
    <property type="project" value="TreeGrafter"/>
</dbReference>
<organism evidence="2 3">
    <name type="scientific">Plectus sambesii</name>
    <dbReference type="NCBI Taxonomy" id="2011161"/>
    <lineage>
        <taxon>Eukaryota</taxon>
        <taxon>Metazoa</taxon>
        <taxon>Ecdysozoa</taxon>
        <taxon>Nematoda</taxon>
        <taxon>Chromadorea</taxon>
        <taxon>Plectida</taxon>
        <taxon>Plectina</taxon>
        <taxon>Plectoidea</taxon>
        <taxon>Plectidae</taxon>
        <taxon>Plectus</taxon>
    </lineage>
</organism>
<dbReference type="Proteomes" id="UP000887566">
    <property type="component" value="Unplaced"/>
</dbReference>
<keyword evidence="1" id="KW-0472">Membrane</keyword>
<reference evidence="3" key="1">
    <citation type="submission" date="2022-11" db="UniProtKB">
        <authorList>
            <consortium name="WormBaseParasite"/>
        </authorList>
    </citation>
    <scope>IDENTIFICATION</scope>
</reference>
<keyword evidence="1" id="KW-1133">Transmembrane helix</keyword>